<name>A0ABN9R4T3_9DINO</name>
<sequence>MTRPGLRVSLLGVPLARAQPQEAAPGGRRQAQRRQDRVGQRGTDGDGQAEQQRGGQREGARAGDGEPGEPMLLLRRRAALHLTCWSKTCVFWATRGTRWKQTEPKRLRRSSSSAFTIHKALPPPRLRCPMANWGSSDFGCHVRVIEETGAEESSCPVQSGRWAWPTEGGRETLGEGNWRLQVVRSKLWRRVGTSPHGRLR</sequence>
<evidence type="ECO:0000256" key="1">
    <source>
        <dbReference type="SAM" id="MobiDB-lite"/>
    </source>
</evidence>
<comment type="caution">
    <text evidence="2">The sequence shown here is derived from an EMBL/GenBank/DDBJ whole genome shotgun (WGS) entry which is preliminary data.</text>
</comment>
<dbReference type="EMBL" id="CAUYUJ010005480">
    <property type="protein sequence ID" value="CAK0813796.1"/>
    <property type="molecule type" value="Genomic_DNA"/>
</dbReference>
<dbReference type="Proteomes" id="UP001189429">
    <property type="component" value="Unassembled WGS sequence"/>
</dbReference>
<feature type="compositionally biased region" description="Basic and acidic residues" evidence="1">
    <location>
        <begin position="55"/>
        <end position="64"/>
    </location>
</feature>
<organism evidence="2 3">
    <name type="scientific">Prorocentrum cordatum</name>
    <dbReference type="NCBI Taxonomy" id="2364126"/>
    <lineage>
        <taxon>Eukaryota</taxon>
        <taxon>Sar</taxon>
        <taxon>Alveolata</taxon>
        <taxon>Dinophyceae</taxon>
        <taxon>Prorocentrales</taxon>
        <taxon>Prorocentraceae</taxon>
        <taxon>Prorocentrum</taxon>
    </lineage>
</organism>
<feature type="region of interest" description="Disordered" evidence="1">
    <location>
        <begin position="1"/>
        <end position="69"/>
    </location>
</feature>
<proteinExistence type="predicted"/>
<reference evidence="2" key="1">
    <citation type="submission" date="2023-10" db="EMBL/GenBank/DDBJ databases">
        <authorList>
            <person name="Chen Y."/>
            <person name="Shah S."/>
            <person name="Dougan E. K."/>
            <person name="Thang M."/>
            <person name="Chan C."/>
        </authorList>
    </citation>
    <scope>NUCLEOTIDE SEQUENCE [LARGE SCALE GENOMIC DNA]</scope>
</reference>
<accession>A0ABN9R4T3</accession>
<gene>
    <name evidence="2" type="ORF">PCOR1329_LOCUS17594</name>
</gene>
<protein>
    <submittedName>
        <fullName evidence="2">Uncharacterized protein</fullName>
    </submittedName>
</protein>
<evidence type="ECO:0000313" key="2">
    <source>
        <dbReference type="EMBL" id="CAK0813796.1"/>
    </source>
</evidence>
<evidence type="ECO:0000313" key="3">
    <source>
        <dbReference type="Proteomes" id="UP001189429"/>
    </source>
</evidence>
<keyword evidence="3" id="KW-1185">Reference proteome</keyword>